<dbReference type="GO" id="GO:0003676">
    <property type="term" value="F:nucleic acid binding"/>
    <property type="evidence" value="ECO:0007669"/>
    <property type="project" value="InterPro"/>
</dbReference>
<dbReference type="SUPFAM" id="SSF53098">
    <property type="entry name" value="Ribonuclease H-like"/>
    <property type="match status" value="1"/>
</dbReference>
<evidence type="ECO:0000259" key="2">
    <source>
        <dbReference type="PROSITE" id="PS50879"/>
    </source>
</evidence>
<dbReference type="OrthoDB" id="4778860at2759"/>
<proteinExistence type="predicted"/>
<name>A0A4Q4SUL8_9PEZI</name>
<organism evidence="3 4">
    <name type="scientific">Monosporascus ibericus</name>
    <dbReference type="NCBI Taxonomy" id="155417"/>
    <lineage>
        <taxon>Eukaryota</taxon>
        <taxon>Fungi</taxon>
        <taxon>Dikarya</taxon>
        <taxon>Ascomycota</taxon>
        <taxon>Pezizomycotina</taxon>
        <taxon>Sordariomycetes</taxon>
        <taxon>Xylariomycetidae</taxon>
        <taxon>Xylariales</taxon>
        <taxon>Xylariales incertae sedis</taxon>
        <taxon>Monosporascus</taxon>
    </lineage>
</organism>
<dbReference type="AlphaFoldDB" id="A0A4Q4SUL8"/>
<dbReference type="EMBL" id="QJNU01001497">
    <property type="protein sequence ID" value="RYO76081.1"/>
    <property type="molecule type" value="Genomic_DNA"/>
</dbReference>
<accession>A0A4Q4SUL8</accession>
<dbReference type="CDD" id="cd09276">
    <property type="entry name" value="Rnase_HI_RT_non_LTR"/>
    <property type="match status" value="1"/>
</dbReference>
<evidence type="ECO:0000313" key="3">
    <source>
        <dbReference type="EMBL" id="RYO76081.1"/>
    </source>
</evidence>
<sequence>MLPPVQRPILVPPRYPSGSREDPTQGLTKEEAAKAFETWHAALPPDDVVVFSDGSQDKTEIGYGFAVYQNKRLLGTGRGRLDPCSTVFDAEVVGAWKGLKHVVTGPPKISRKRIWVCLDNTGAIWGVRANATVSSQWAYLKFHAAADTHNVGVRWCPGHYNVKGNELADKLAKAGSKQRDVDSDCTATAYGIKSRARLRNKAQREM</sequence>
<dbReference type="STRING" id="155417.A0A4Q4SUL8"/>
<dbReference type="InterPro" id="IPR012337">
    <property type="entry name" value="RNaseH-like_sf"/>
</dbReference>
<dbReference type="InterPro" id="IPR002156">
    <property type="entry name" value="RNaseH_domain"/>
</dbReference>
<gene>
    <name evidence="3" type="ORF">DL764_010307</name>
</gene>
<dbReference type="Proteomes" id="UP000293360">
    <property type="component" value="Unassembled WGS sequence"/>
</dbReference>
<evidence type="ECO:0000256" key="1">
    <source>
        <dbReference type="SAM" id="MobiDB-lite"/>
    </source>
</evidence>
<feature type="compositionally biased region" description="Pro residues" evidence="1">
    <location>
        <begin position="1"/>
        <end position="15"/>
    </location>
</feature>
<dbReference type="Pfam" id="PF00075">
    <property type="entry name" value="RNase_H"/>
    <property type="match status" value="1"/>
</dbReference>
<dbReference type="Gene3D" id="3.30.420.10">
    <property type="entry name" value="Ribonuclease H-like superfamily/Ribonuclease H"/>
    <property type="match status" value="1"/>
</dbReference>
<comment type="caution">
    <text evidence="3">The sequence shown here is derived from an EMBL/GenBank/DDBJ whole genome shotgun (WGS) entry which is preliminary data.</text>
</comment>
<protein>
    <recommendedName>
        <fullName evidence="2">RNase H type-1 domain-containing protein</fullName>
    </recommendedName>
</protein>
<dbReference type="PROSITE" id="PS50879">
    <property type="entry name" value="RNASE_H_1"/>
    <property type="match status" value="1"/>
</dbReference>
<reference evidence="3 4" key="1">
    <citation type="submission" date="2018-06" db="EMBL/GenBank/DDBJ databases">
        <title>Complete Genomes of Monosporascus.</title>
        <authorList>
            <person name="Robinson A.J."/>
            <person name="Natvig D.O."/>
        </authorList>
    </citation>
    <scope>NUCLEOTIDE SEQUENCE [LARGE SCALE GENOMIC DNA]</scope>
    <source>
        <strain evidence="3 4">CBS 110550</strain>
    </source>
</reference>
<dbReference type="InterPro" id="IPR036397">
    <property type="entry name" value="RNaseH_sf"/>
</dbReference>
<keyword evidence="4" id="KW-1185">Reference proteome</keyword>
<dbReference type="GO" id="GO:0004523">
    <property type="term" value="F:RNA-DNA hybrid ribonuclease activity"/>
    <property type="evidence" value="ECO:0007669"/>
    <property type="project" value="InterPro"/>
</dbReference>
<evidence type="ECO:0000313" key="4">
    <source>
        <dbReference type="Proteomes" id="UP000293360"/>
    </source>
</evidence>
<feature type="domain" description="RNase H type-1" evidence="2">
    <location>
        <begin position="44"/>
        <end position="177"/>
    </location>
</feature>
<feature type="region of interest" description="Disordered" evidence="1">
    <location>
        <begin position="1"/>
        <end position="26"/>
    </location>
</feature>